<keyword evidence="1" id="KW-0946">Virion</keyword>
<dbReference type="GeneID" id="30762949"/>
<dbReference type="Pfam" id="PF06407">
    <property type="entry name" value="BDV_P40"/>
    <property type="match status" value="1"/>
</dbReference>
<dbReference type="Proteomes" id="UP000202122">
    <property type="component" value="Segment"/>
</dbReference>
<reference evidence="1" key="1">
    <citation type="journal article" date="2016" name="Nature">
        <title>Redefining the invertebrate RNA virosphere.</title>
        <authorList>
            <person name="Shi M."/>
            <person name="Lin X.D."/>
            <person name="Tian J.H."/>
            <person name="Chen L.J."/>
            <person name="Chen X."/>
            <person name="Li C.X."/>
            <person name="Qin X.C."/>
            <person name="Li J."/>
            <person name="Cao J.P."/>
            <person name="Eden J.S."/>
            <person name="Buchmann J."/>
            <person name="Wang W."/>
            <person name="Xu J."/>
            <person name="Holmes E.C."/>
            <person name="Zhang Y.Z."/>
        </authorList>
    </citation>
    <scope>NUCLEOTIDE SEQUENCE [LARGE SCALE GENOMIC DNA]</scope>
    <source>
        <strain evidence="1">BHJJX49420</strain>
    </source>
</reference>
<dbReference type="GO" id="GO:0019013">
    <property type="term" value="C:viral nucleocapsid"/>
    <property type="evidence" value="ECO:0007669"/>
    <property type="project" value="UniProtKB-KW"/>
</dbReference>
<evidence type="ECO:0000313" key="2">
    <source>
        <dbReference type="Proteomes" id="UP000202122"/>
    </source>
</evidence>
<keyword evidence="1" id="KW-0543">Viral nucleoprotein</keyword>
<sequence>MTAAGPFTKRPRHYESDMVSLKRHAPSFTPLQMPHEIDIRSRLYNGTTTAIDWVAAVAYQYRLSSEVIAKLFSPYALDQHNRPLYFPRFDTEDAKIANIRARVKDSGKEGLEAARVGIQIAAYAVIVGLHKTIEDKNKEYVLRRIAAVGASQDDEILTNIPVADMDYWVVVDRINDAHKYIRAAEITNDLLHDVCTSVDDDSTPLHIAMVDSIKMVLKGYGMLGTQVMANFLTTPSKAWLMAQVLDEGIAFKRALRTFKALHGDSWEWGRVLKLNTIETLDKTSYPHLYWAAAVRRNGGTGGQADGLKNYVMKAPDGLMVNKTQLESWALKDLASAAVLTATFAQKIKETLGINLDDKVGDKVEDL</sequence>
<dbReference type="KEGG" id="vg:30762949"/>
<organism evidence="1">
    <name type="scientific">Beihai rhabdo-like virus 6</name>
    <dbReference type="NCBI Taxonomy" id="1922656"/>
    <lineage>
        <taxon>Viruses</taxon>
        <taxon>Riboviria</taxon>
        <taxon>Orthornavirae</taxon>
        <taxon>Negarnaviricota</taxon>
        <taxon>Haploviricotina</taxon>
        <taxon>Monjiviricetes</taxon>
        <taxon>Mononegavirales</taxon>
        <taxon>Nyamiviridae</taxon>
        <taxon>Crustavirus</taxon>
        <taxon>Crustavirus beihaiense</taxon>
    </lineage>
</organism>
<dbReference type="InterPro" id="IPR015970">
    <property type="entry name" value="P40_nucleoprot_sub2_BD-vir"/>
</dbReference>
<dbReference type="InterPro" id="IPR009441">
    <property type="entry name" value="P40_nucleoprot_BD-vir"/>
</dbReference>
<dbReference type="Gene3D" id="1.10.3050.10">
    <property type="entry name" value="borna disease virus nucleoprotein, domain 2"/>
    <property type="match status" value="1"/>
</dbReference>
<dbReference type="OrthoDB" id="32991at10239"/>
<accession>A0A1L3KMM4</accession>
<proteinExistence type="predicted"/>
<keyword evidence="2" id="KW-1185">Reference proteome</keyword>
<dbReference type="RefSeq" id="YP_009333410.1">
    <property type="nucleotide sequence ID" value="NC_032541.1"/>
</dbReference>
<evidence type="ECO:0000313" key="1">
    <source>
        <dbReference type="EMBL" id="APG78637.1"/>
    </source>
</evidence>
<name>A0A1L3KMM4_9MONO</name>
<protein>
    <submittedName>
        <fullName evidence="1">Putative nucleoprotein</fullName>
    </submittedName>
</protein>
<dbReference type="EMBL" id="KX884405">
    <property type="protein sequence ID" value="APG78637.1"/>
    <property type="molecule type" value="Genomic_RNA"/>
</dbReference>